<feature type="compositionally biased region" description="Basic and acidic residues" evidence="1">
    <location>
        <begin position="26"/>
        <end position="36"/>
    </location>
</feature>
<dbReference type="EMBL" id="CM001889">
    <property type="protein sequence ID" value="EOY48928.1"/>
    <property type="molecule type" value="Genomic_DNA"/>
</dbReference>
<reference evidence="3" key="1">
    <citation type="journal article" date="2013" name="Genome Biol. Evol.">
        <title>The genome sequence of Streptomyces lividans 66 reveals a novel tRNA-dependent peptide biosynthetic system within a metal-related genomic island.</title>
        <authorList>
            <person name="Cruz-Morales P."/>
            <person name="Vijgenboom E."/>
            <person name="Iruegas-Bocardo F."/>
            <person name="Girard G."/>
            <person name="Yanez-Guerra L.A."/>
            <person name="Ramos-Aboites H.E."/>
            <person name="Pernodet J.L."/>
            <person name="Anne J."/>
            <person name="van Wezel G.P."/>
            <person name="Barona-Gomez F."/>
        </authorList>
    </citation>
    <scope>NUCLEOTIDE SEQUENCE [LARGE SCALE GENOMIC DNA]</scope>
    <source>
        <strain evidence="3">1326</strain>
    </source>
</reference>
<name>A0A7U9HBS8_STRLI</name>
<evidence type="ECO:0000256" key="1">
    <source>
        <dbReference type="SAM" id="MobiDB-lite"/>
    </source>
</evidence>
<evidence type="ECO:0000313" key="2">
    <source>
        <dbReference type="EMBL" id="EOY48928.1"/>
    </source>
</evidence>
<organism evidence="2 3">
    <name type="scientific">Streptomyces lividans 1326</name>
    <dbReference type="NCBI Taxonomy" id="1200984"/>
    <lineage>
        <taxon>Bacteria</taxon>
        <taxon>Bacillati</taxon>
        <taxon>Actinomycetota</taxon>
        <taxon>Actinomycetes</taxon>
        <taxon>Kitasatosporales</taxon>
        <taxon>Streptomycetaceae</taxon>
        <taxon>Streptomyces</taxon>
    </lineage>
</organism>
<dbReference type="AlphaFoldDB" id="A0A7U9HBS8"/>
<protein>
    <submittedName>
        <fullName evidence="2">Uncharacterized protein</fullName>
    </submittedName>
</protein>
<gene>
    <name evidence="2" type="ORF">SLI_4217</name>
</gene>
<sequence length="58" mass="6225">MAGGGQSWRAHHRTHGPHAVRQVRKVPYDRKAETGTEGHILFRAASHTPVGGGDASAR</sequence>
<proteinExistence type="predicted"/>
<accession>A0A7U9HBS8</accession>
<dbReference type="Proteomes" id="UP000014062">
    <property type="component" value="Chromosome"/>
</dbReference>
<evidence type="ECO:0000313" key="3">
    <source>
        <dbReference type="Proteomes" id="UP000014062"/>
    </source>
</evidence>
<feature type="compositionally biased region" description="Basic residues" evidence="1">
    <location>
        <begin position="9"/>
        <end position="24"/>
    </location>
</feature>
<feature type="region of interest" description="Disordered" evidence="1">
    <location>
        <begin position="1"/>
        <end position="58"/>
    </location>
</feature>